<dbReference type="Proteomes" id="UP000001508">
    <property type="component" value="Chromosome"/>
</dbReference>
<keyword evidence="2" id="KW-1185">Reference proteome</keyword>
<evidence type="ECO:0000313" key="1">
    <source>
        <dbReference type="EMBL" id="ADH85860.1"/>
    </source>
</evidence>
<protein>
    <recommendedName>
        <fullName evidence="3">DUF4292 domain-containing protein</fullName>
    </recommendedName>
</protein>
<organism evidence="1 2">
    <name type="scientific">Desulfurivibrio alkaliphilus (strain DSM 19089 / UNIQEM U267 / AHT2)</name>
    <dbReference type="NCBI Taxonomy" id="589865"/>
    <lineage>
        <taxon>Bacteria</taxon>
        <taxon>Pseudomonadati</taxon>
        <taxon>Thermodesulfobacteriota</taxon>
        <taxon>Desulfobulbia</taxon>
        <taxon>Desulfobulbales</taxon>
        <taxon>Desulfobulbaceae</taxon>
        <taxon>Desulfurivibrio</taxon>
    </lineage>
</organism>
<dbReference type="STRING" id="589865.DaAHT2_1162"/>
<reference evidence="2" key="1">
    <citation type="submission" date="2010-02" db="EMBL/GenBank/DDBJ databases">
        <title>Complete sequence of Desulfurivibrio alkaliphilus AHT2.</title>
        <authorList>
            <consortium name="US DOE Joint Genome Institute"/>
            <person name="Pitluck S."/>
            <person name="Chertkov O."/>
            <person name="Detter J.C."/>
            <person name="Han C."/>
            <person name="Tapia R."/>
            <person name="Larimer F."/>
            <person name="Land M."/>
            <person name="Hauser L."/>
            <person name="Kyrpides N."/>
            <person name="Mikhailova N."/>
            <person name="Sorokin D.Y."/>
            <person name="Muyzer G."/>
            <person name="Woyke T."/>
        </authorList>
    </citation>
    <scope>NUCLEOTIDE SEQUENCE [LARGE SCALE GENOMIC DNA]</scope>
    <source>
        <strain evidence="2">DSM 19089 / UNIQEM U267 / AHT2</strain>
    </source>
</reference>
<dbReference type="HOGENOM" id="CLU_1025753_0_0_7"/>
<dbReference type="EMBL" id="CP001940">
    <property type="protein sequence ID" value="ADH85860.1"/>
    <property type="molecule type" value="Genomic_DNA"/>
</dbReference>
<gene>
    <name evidence="1" type="ordered locus">DaAHT2_1162</name>
</gene>
<name>D6Z2T5_DESAT</name>
<evidence type="ECO:0008006" key="3">
    <source>
        <dbReference type="Google" id="ProtNLM"/>
    </source>
</evidence>
<proteinExistence type="predicted"/>
<dbReference type="AlphaFoldDB" id="D6Z2T5"/>
<evidence type="ECO:0000313" key="2">
    <source>
        <dbReference type="Proteomes" id="UP000001508"/>
    </source>
</evidence>
<sequence>MAAGRKTAPVSDCFRLLLPLWCLLLLLPAGCATRLPPVGEELTGRERQGVEELFLATMEQRHRQMQCLDAEAEIQWRSWLRSGVLPGYLQAMAPNRLKFVGLDPLGRPALALTTNGETFRLLLVNQALVYQGPTTAEAFRQHLPQGLPAERLPESLFAWLFGGMPLEPEIVAVYRAPDGRGYWLEVAEPPRARLLFEPLFDLEPPLKVVGNDDHYPPFRPGTGLVRRIQLFEPDQRQPAEIIYDDYRPVPQVGDEPGWLLPHRIELDSRRHQGLSLSLLLSDLLADCALRPEDFQLPIPAGYTLETVD</sequence>
<accession>D6Z2T5</accession>
<dbReference type="KEGG" id="dak:DaAHT2_1162"/>
<dbReference type="InParanoid" id="D6Z2T5"/>